<evidence type="ECO:0000256" key="7">
    <source>
        <dbReference type="ARBA" id="ARBA00011893"/>
    </source>
</evidence>
<dbReference type="GO" id="GO:0006168">
    <property type="term" value="P:adenine salvage"/>
    <property type="evidence" value="ECO:0007669"/>
    <property type="project" value="InterPro"/>
</dbReference>
<evidence type="ECO:0000256" key="4">
    <source>
        <dbReference type="ARBA" id="ARBA00004659"/>
    </source>
</evidence>
<dbReference type="HAMAP" id="MF_00004">
    <property type="entry name" value="Aden_phosphoribosyltr"/>
    <property type="match status" value="1"/>
</dbReference>
<name>A0A1E3XEB0_9BACT</name>
<dbReference type="PATRIC" id="fig|1872076.5.peg.983"/>
<dbReference type="SUPFAM" id="SSF53271">
    <property type="entry name" value="PRTase-like"/>
    <property type="match status" value="1"/>
</dbReference>
<dbReference type="PANTHER" id="PTHR32315">
    <property type="entry name" value="ADENINE PHOSPHORIBOSYLTRANSFERASE"/>
    <property type="match status" value="1"/>
</dbReference>
<dbReference type="NCBIfam" id="NF002634">
    <property type="entry name" value="PRK02304.1-3"/>
    <property type="match status" value="1"/>
</dbReference>
<dbReference type="NCBIfam" id="TIGR01090">
    <property type="entry name" value="apt"/>
    <property type="match status" value="1"/>
</dbReference>
<dbReference type="Proteomes" id="UP000094056">
    <property type="component" value="Unassembled WGS sequence"/>
</dbReference>
<comment type="caution">
    <text evidence="14">The sequence shown here is derived from an EMBL/GenBank/DDBJ whole genome shotgun (WGS) entry which is preliminary data.</text>
</comment>
<keyword evidence="11 12" id="KW-0660">Purine salvage</keyword>
<dbReference type="AlphaFoldDB" id="A0A1E3XEB0"/>
<dbReference type="EMBL" id="MAYW01000015">
    <property type="protein sequence ID" value="ODS33972.1"/>
    <property type="molecule type" value="Genomic_DNA"/>
</dbReference>
<dbReference type="NCBIfam" id="NF002636">
    <property type="entry name" value="PRK02304.1-5"/>
    <property type="match status" value="1"/>
</dbReference>
<dbReference type="Gene3D" id="3.40.50.2020">
    <property type="match status" value="1"/>
</dbReference>
<evidence type="ECO:0000256" key="5">
    <source>
        <dbReference type="ARBA" id="ARBA00008391"/>
    </source>
</evidence>
<sequence length="169" mass="18561">MLKELVRDIPDFPKKGIVFRDITPLLLNPSSLKEIVNKISDHYANKKIDILVGAEARGFIIGPAVAINLNAGFVPVRKPGKLPYETTSTTYQLEYGTDTLEIHKDAVKTNDNVLMVDDLLATGGTMVACCNLVESLGGKIKGCAFIIELGFLNGRNKLSKYDVFSLIQY</sequence>
<evidence type="ECO:0000313" key="15">
    <source>
        <dbReference type="Proteomes" id="UP000094056"/>
    </source>
</evidence>
<comment type="catalytic activity">
    <reaction evidence="1 12">
        <text>AMP + diphosphate = 5-phospho-alpha-D-ribose 1-diphosphate + adenine</text>
        <dbReference type="Rhea" id="RHEA:16609"/>
        <dbReference type="ChEBI" id="CHEBI:16708"/>
        <dbReference type="ChEBI" id="CHEBI:33019"/>
        <dbReference type="ChEBI" id="CHEBI:58017"/>
        <dbReference type="ChEBI" id="CHEBI:456215"/>
        <dbReference type="EC" id="2.4.2.7"/>
    </reaction>
</comment>
<evidence type="ECO:0000256" key="12">
    <source>
        <dbReference type="HAMAP-Rule" id="MF_00004"/>
    </source>
</evidence>
<evidence type="ECO:0000259" key="13">
    <source>
        <dbReference type="Pfam" id="PF00156"/>
    </source>
</evidence>
<evidence type="ECO:0000256" key="11">
    <source>
        <dbReference type="ARBA" id="ARBA00022726"/>
    </source>
</evidence>
<organism evidence="14 15">
    <name type="scientific">Candidatus Scalindua rubra</name>
    <dbReference type="NCBI Taxonomy" id="1872076"/>
    <lineage>
        <taxon>Bacteria</taxon>
        <taxon>Pseudomonadati</taxon>
        <taxon>Planctomycetota</taxon>
        <taxon>Candidatus Brocadiia</taxon>
        <taxon>Candidatus Brocadiales</taxon>
        <taxon>Candidatus Scalinduaceae</taxon>
        <taxon>Candidatus Scalindua</taxon>
    </lineage>
</organism>
<evidence type="ECO:0000256" key="9">
    <source>
        <dbReference type="ARBA" id="ARBA00022676"/>
    </source>
</evidence>
<dbReference type="NCBIfam" id="NF002633">
    <property type="entry name" value="PRK02304.1-2"/>
    <property type="match status" value="1"/>
</dbReference>
<dbReference type="EC" id="2.4.2.7" evidence="7 12"/>
<dbReference type="GO" id="GO:0044209">
    <property type="term" value="P:AMP salvage"/>
    <property type="evidence" value="ECO:0007669"/>
    <property type="project" value="UniProtKB-UniRule"/>
</dbReference>
<proteinExistence type="inferred from homology"/>
<feature type="domain" description="Phosphoribosyltransferase" evidence="13">
    <location>
        <begin position="33"/>
        <end position="147"/>
    </location>
</feature>
<evidence type="ECO:0000256" key="1">
    <source>
        <dbReference type="ARBA" id="ARBA00000868"/>
    </source>
</evidence>
<dbReference type="InterPro" id="IPR000836">
    <property type="entry name" value="PRTase_dom"/>
</dbReference>
<dbReference type="FunFam" id="3.40.50.2020:FF:000004">
    <property type="entry name" value="Adenine phosphoribosyltransferase"/>
    <property type="match status" value="1"/>
</dbReference>
<protein>
    <recommendedName>
        <fullName evidence="7 12">Adenine phosphoribosyltransferase</fullName>
        <shortName evidence="12">APRT</shortName>
        <ecNumber evidence="7 12">2.4.2.7</ecNumber>
    </recommendedName>
</protein>
<dbReference type="GO" id="GO:0016208">
    <property type="term" value="F:AMP binding"/>
    <property type="evidence" value="ECO:0007669"/>
    <property type="project" value="TreeGrafter"/>
</dbReference>
<dbReference type="Pfam" id="PF00156">
    <property type="entry name" value="Pribosyltran"/>
    <property type="match status" value="1"/>
</dbReference>
<keyword evidence="8 12" id="KW-0963">Cytoplasm</keyword>
<evidence type="ECO:0000256" key="3">
    <source>
        <dbReference type="ARBA" id="ARBA00004496"/>
    </source>
</evidence>
<comment type="subunit">
    <text evidence="6 12">Homodimer.</text>
</comment>
<dbReference type="GO" id="GO:0006166">
    <property type="term" value="P:purine ribonucleoside salvage"/>
    <property type="evidence" value="ECO:0007669"/>
    <property type="project" value="UniProtKB-UniRule"/>
</dbReference>
<keyword evidence="10 12" id="KW-0808">Transferase</keyword>
<evidence type="ECO:0000313" key="14">
    <source>
        <dbReference type="EMBL" id="ODS33972.1"/>
    </source>
</evidence>
<dbReference type="InterPro" id="IPR005764">
    <property type="entry name" value="Ade_phspho_trans"/>
</dbReference>
<dbReference type="UniPathway" id="UPA00588">
    <property type="reaction ID" value="UER00646"/>
</dbReference>
<evidence type="ECO:0000256" key="6">
    <source>
        <dbReference type="ARBA" id="ARBA00011738"/>
    </source>
</evidence>
<dbReference type="InterPro" id="IPR029057">
    <property type="entry name" value="PRTase-like"/>
</dbReference>
<dbReference type="GO" id="GO:0005737">
    <property type="term" value="C:cytoplasm"/>
    <property type="evidence" value="ECO:0007669"/>
    <property type="project" value="UniProtKB-SubCell"/>
</dbReference>
<dbReference type="PANTHER" id="PTHR32315:SF3">
    <property type="entry name" value="ADENINE PHOSPHORIBOSYLTRANSFERASE"/>
    <property type="match status" value="1"/>
</dbReference>
<reference evidence="14 15" key="1">
    <citation type="submission" date="2016-07" db="EMBL/GenBank/DDBJ databases">
        <title>Draft genome of Scalindua rubra, obtained from a brine-seawater interface in the Red Sea, sheds light on salt adaptation in anammox bacteria.</title>
        <authorList>
            <person name="Speth D.R."/>
            <person name="Lagkouvardos I."/>
            <person name="Wang Y."/>
            <person name="Qian P.-Y."/>
            <person name="Dutilh B.E."/>
            <person name="Jetten M.S."/>
        </authorList>
    </citation>
    <scope>NUCLEOTIDE SEQUENCE [LARGE SCALE GENOMIC DNA]</scope>
    <source>
        <strain evidence="14">BSI-1</strain>
    </source>
</reference>
<comment type="function">
    <text evidence="2 12">Catalyzes a salvage reaction resulting in the formation of AMP, that is energically less costly than de novo synthesis.</text>
</comment>
<dbReference type="GO" id="GO:0002055">
    <property type="term" value="F:adenine binding"/>
    <property type="evidence" value="ECO:0007669"/>
    <property type="project" value="TreeGrafter"/>
</dbReference>
<gene>
    <name evidence="12" type="primary">apt</name>
    <name evidence="14" type="ORF">SCARUB_00843</name>
</gene>
<evidence type="ECO:0000256" key="2">
    <source>
        <dbReference type="ARBA" id="ARBA00003968"/>
    </source>
</evidence>
<dbReference type="InterPro" id="IPR050054">
    <property type="entry name" value="UPRTase/APRTase"/>
</dbReference>
<dbReference type="CDD" id="cd06223">
    <property type="entry name" value="PRTases_typeI"/>
    <property type="match status" value="1"/>
</dbReference>
<evidence type="ECO:0000256" key="8">
    <source>
        <dbReference type="ARBA" id="ARBA00022490"/>
    </source>
</evidence>
<evidence type="ECO:0000256" key="10">
    <source>
        <dbReference type="ARBA" id="ARBA00022679"/>
    </source>
</evidence>
<keyword evidence="9 12" id="KW-0328">Glycosyltransferase</keyword>
<accession>A0A1E3XEB0</accession>
<comment type="pathway">
    <text evidence="4 12">Purine metabolism; AMP biosynthesis via salvage pathway; AMP from adenine: step 1/1.</text>
</comment>
<comment type="similarity">
    <text evidence="5 12">Belongs to the purine/pyrimidine phosphoribosyltransferase family.</text>
</comment>
<dbReference type="GO" id="GO:0003999">
    <property type="term" value="F:adenine phosphoribosyltransferase activity"/>
    <property type="evidence" value="ECO:0007669"/>
    <property type="project" value="UniProtKB-UniRule"/>
</dbReference>
<comment type="subcellular location">
    <subcellularLocation>
        <location evidence="3 12">Cytoplasm</location>
    </subcellularLocation>
</comment>